<proteinExistence type="predicted"/>
<gene>
    <name evidence="1" type="ORF">ERUC_LOCUS29366</name>
</gene>
<sequence>MDCNASQDMTEFSGLCSLQHTSVGPPPQSTTGFTMGSSMQPNMLDRRWMAVSAPFQQGRKHDPNNELFSMVLEDKRNAIARPNNPKNSHRSCIEKNHKPDTLKRLNMAVRFKNELEQKEYSDLRIGLFKEKKYHDVGRHYPEAIKRNPEDLRAKSFLIILCASVL</sequence>
<protein>
    <submittedName>
        <fullName evidence="1">Uncharacterized protein</fullName>
    </submittedName>
</protein>
<comment type="caution">
    <text evidence="1">The sequence shown here is derived from an EMBL/GenBank/DDBJ whole genome shotgun (WGS) entry which is preliminary data.</text>
</comment>
<organism evidence="1 2">
    <name type="scientific">Eruca vesicaria subsp. sativa</name>
    <name type="common">Garden rocket</name>
    <name type="synonym">Eruca sativa</name>
    <dbReference type="NCBI Taxonomy" id="29727"/>
    <lineage>
        <taxon>Eukaryota</taxon>
        <taxon>Viridiplantae</taxon>
        <taxon>Streptophyta</taxon>
        <taxon>Embryophyta</taxon>
        <taxon>Tracheophyta</taxon>
        <taxon>Spermatophyta</taxon>
        <taxon>Magnoliopsida</taxon>
        <taxon>eudicotyledons</taxon>
        <taxon>Gunneridae</taxon>
        <taxon>Pentapetalae</taxon>
        <taxon>rosids</taxon>
        <taxon>malvids</taxon>
        <taxon>Brassicales</taxon>
        <taxon>Brassicaceae</taxon>
        <taxon>Brassiceae</taxon>
        <taxon>Eruca</taxon>
    </lineage>
</organism>
<evidence type="ECO:0000313" key="2">
    <source>
        <dbReference type="Proteomes" id="UP001642260"/>
    </source>
</evidence>
<reference evidence="1 2" key="1">
    <citation type="submission" date="2022-03" db="EMBL/GenBank/DDBJ databases">
        <authorList>
            <person name="Macdonald S."/>
            <person name="Ahmed S."/>
            <person name="Newling K."/>
        </authorList>
    </citation>
    <scope>NUCLEOTIDE SEQUENCE [LARGE SCALE GENOMIC DNA]</scope>
</reference>
<keyword evidence="2" id="KW-1185">Reference proteome</keyword>
<name>A0ABC8KWI7_ERUVS</name>
<dbReference type="EMBL" id="CAKOAT010366265">
    <property type="protein sequence ID" value="CAH8363610.1"/>
    <property type="molecule type" value="Genomic_DNA"/>
</dbReference>
<dbReference type="AlphaFoldDB" id="A0ABC8KWI7"/>
<evidence type="ECO:0000313" key="1">
    <source>
        <dbReference type="EMBL" id="CAH8363610.1"/>
    </source>
</evidence>
<accession>A0ABC8KWI7</accession>
<dbReference type="Proteomes" id="UP001642260">
    <property type="component" value="Unassembled WGS sequence"/>
</dbReference>